<dbReference type="InterPro" id="IPR007630">
    <property type="entry name" value="RNA_pol_sigma70_r4"/>
</dbReference>
<dbReference type="Gene3D" id="1.10.10.10">
    <property type="entry name" value="Winged helix-like DNA-binding domain superfamily/Winged helix DNA-binding domain"/>
    <property type="match status" value="1"/>
</dbReference>
<dbReference type="InterPro" id="IPR013325">
    <property type="entry name" value="RNA_pol_sigma_r2"/>
</dbReference>
<protein>
    <submittedName>
        <fullName evidence="8">Sigma-70 family RNA polymerase sigma factor</fullName>
    </submittedName>
</protein>
<evidence type="ECO:0000256" key="4">
    <source>
        <dbReference type="ARBA" id="ARBA00023125"/>
    </source>
</evidence>
<name>A0ABV6N2A1_9PSEU</name>
<comment type="similarity">
    <text evidence="1">Belongs to the sigma-70 factor family. ECF subfamily.</text>
</comment>
<dbReference type="CDD" id="cd06171">
    <property type="entry name" value="Sigma70_r4"/>
    <property type="match status" value="1"/>
</dbReference>
<dbReference type="Gene3D" id="1.10.1740.10">
    <property type="match status" value="1"/>
</dbReference>
<evidence type="ECO:0000313" key="9">
    <source>
        <dbReference type="Proteomes" id="UP001589810"/>
    </source>
</evidence>
<evidence type="ECO:0000313" key="8">
    <source>
        <dbReference type="EMBL" id="MFC0546196.1"/>
    </source>
</evidence>
<dbReference type="Pfam" id="PF04542">
    <property type="entry name" value="Sigma70_r2"/>
    <property type="match status" value="1"/>
</dbReference>
<dbReference type="Pfam" id="PF04545">
    <property type="entry name" value="Sigma70_r4"/>
    <property type="match status" value="1"/>
</dbReference>
<evidence type="ECO:0000259" key="7">
    <source>
        <dbReference type="Pfam" id="PF04545"/>
    </source>
</evidence>
<keyword evidence="9" id="KW-1185">Reference proteome</keyword>
<evidence type="ECO:0000256" key="1">
    <source>
        <dbReference type="ARBA" id="ARBA00010641"/>
    </source>
</evidence>
<dbReference type="PANTHER" id="PTHR43133">
    <property type="entry name" value="RNA POLYMERASE ECF-TYPE SIGMA FACTO"/>
    <property type="match status" value="1"/>
</dbReference>
<evidence type="ECO:0000256" key="5">
    <source>
        <dbReference type="ARBA" id="ARBA00023163"/>
    </source>
</evidence>
<dbReference type="NCBIfam" id="TIGR02937">
    <property type="entry name" value="sigma70-ECF"/>
    <property type="match status" value="1"/>
</dbReference>
<dbReference type="InterPro" id="IPR014284">
    <property type="entry name" value="RNA_pol_sigma-70_dom"/>
</dbReference>
<keyword evidence="3" id="KW-0731">Sigma factor</keyword>
<dbReference type="InterPro" id="IPR013324">
    <property type="entry name" value="RNA_pol_sigma_r3/r4-like"/>
</dbReference>
<proteinExistence type="inferred from homology"/>
<comment type="caution">
    <text evidence="8">The sequence shown here is derived from an EMBL/GenBank/DDBJ whole genome shotgun (WGS) entry which is preliminary data.</text>
</comment>
<keyword evidence="4" id="KW-0238">DNA-binding</keyword>
<evidence type="ECO:0000256" key="2">
    <source>
        <dbReference type="ARBA" id="ARBA00023015"/>
    </source>
</evidence>
<accession>A0ABV6N2A1</accession>
<dbReference type="InterPro" id="IPR036388">
    <property type="entry name" value="WH-like_DNA-bd_sf"/>
</dbReference>
<dbReference type="RefSeq" id="WP_273943250.1">
    <property type="nucleotide sequence ID" value="NZ_CP097263.1"/>
</dbReference>
<dbReference type="PANTHER" id="PTHR43133:SF62">
    <property type="entry name" value="RNA POLYMERASE SIGMA FACTOR SIGZ"/>
    <property type="match status" value="1"/>
</dbReference>
<dbReference type="InterPro" id="IPR007627">
    <property type="entry name" value="RNA_pol_sigma70_r2"/>
</dbReference>
<evidence type="ECO:0000256" key="3">
    <source>
        <dbReference type="ARBA" id="ARBA00023082"/>
    </source>
</evidence>
<keyword evidence="5" id="KW-0804">Transcription</keyword>
<sequence>MDADPTAATQAADAELVKAVAAGDHEAFAALYDRYGRQAYSLARRVCVDPEFAEEAVQEAFLSVWKDPSRFDPARGAFASWLLTLVHHRSVDVVRRQAVHRRRTVFGDDEALDQATPSEHGADEKAISGMIGSLVREALGQLTSNQREVIELAYLGGYTQNEVSSITGLPLGTVKSRTFAGIKRLRQLLSPLTAGPDNDEGMEVQ</sequence>
<dbReference type="SUPFAM" id="SSF88946">
    <property type="entry name" value="Sigma2 domain of RNA polymerase sigma factors"/>
    <property type="match status" value="1"/>
</dbReference>
<dbReference type="EMBL" id="JBHLUD010000011">
    <property type="protein sequence ID" value="MFC0546196.1"/>
    <property type="molecule type" value="Genomic_DNA"/>
</dbReference>
<feature type="domain" description="RNA polymerase sigma-70 region 4" evidence="7">
    <location>
        <begin position="138"/>
        <end position="187"/>
    </location>
</feature>
<dbReference type="Proteomes" id="UP001589810">
    <property type="component" value="Unassembled WGS sequence"/>
</dbReference>
<keyword evidence="2" id="KW-0805">Transcription regulation</keyword>
<reference evidence="8 9" key="1">
    <citation type="submission" date="2024-09" db="EMBL/GenBank/DDBJ databases">
        <authorList>
            <person name="Sun Q."/>
            <person name="Mori K."/>
        </authorList>
    </citation>
    <scope>NUCLEOTIDE SEQUENCE [LARGE SCALE GENOMIC DNA]</scope>
    <source>
        <strain evidence="8 9">TBRC 1432</strain>
    </source>
</reference>
<feature type="domain" description="RNA polymerase sigma-70 region 2" evidence="6">
    <location>
        <begin position="31"/>
        <end position="98"/>
    </location>
</feature>
<gene>
    <name evidence="8" type="ORF">ACFFH7_32090</name>
</gene>
<evidence type="ECO:0000259" key="6">
    <source>
        <dbReference type="Pfam" id="PF04542"/>
    </source>
</evidence>
<organism evidence="8 9">
    <name type="scientific">Kutzneria chonburiensis</name>
    <dbReference type="NCBI Taxonomy" id="1483604"/>
    <lineage>
        <taxon>Bacteria</taxon>
        <taxon>Bacillati</taxon>
        <taxon>Actinomycetota</taxon>
        <taxon>Actinomycetes</taxon>
        <taxon>Pseudonocardiales</taxon>
        <taxon>Pseudonocardiaceae</taxon>
        <taxon>Kutzneria</taxon>
    </lineage>
</organism>
<dbReference type="InterPro" id="IPR039425">
    <property type="entry name" value="RNA_pol_sigma-70-like"/>
</dbReference>
<dbReference type="SUPFAM" id="SSF88659">
    <property type="entry name" value="Sigma3 and sigma4 domains of RNA polymerase sigma factors"/>
    <property type="match status" value="1"/>
</dbReference>